<dbReference type="InterPro" id="IPR019546">
    <property type="entry name" value="TAT_signal_bac_arc"/>
</dbReference>
<sequence length="841" mass="92003">MELSRRDLMKGAAVGGLLLGFPGLTVQYEAMASPLVRPLAEAVAAACARLADQGWRTLLRTVTRGVLDIGARDLAAELAKPIPALDRAVPGFGDFAPSLPARGIEPGNPARSLLYHAFAAAAVLTDGRGRTLGAFPTLAEIEAVENYVYGVHPPTLDRLREIAGDNPLGVVVFALDYRDATGSVHGRHADLCFSRTGITRMGTTGPSYDARGRQFAALDPKQPFVFHTVPQRFAPYLAMQVTGADSRRFGPRNVVSGDDERTFWVPLHKLFPGRECVAGLDLSLSLDSRMVNEKLKRMHLFLREQGYPTEWTGKDLDAFPFTIRDDKIAALLPAQQAHGSGVLAPQPQPFANRARFGGKWLTFDVSSDLVQDPGILYFSSVQLIPGAVETEPTYAQGAVPDNDRRSPEYVNIRHRLHDDGRLEDLNLNPDMETITHKGGYRAQHWIDFAGDGFVSVQCPQLAAEIDTFKPAFCSVAPPDFFPDVNQHDLTVWWRTSVPEETRDALWALPPRPLSEFRFAGDITLPKGFDIYDDTVTAVVGQPAPGDPVARPLPDDARGRYSGLPDAAAGVTDPGWEVSQGLVYNEPGAPLQRYMQAYSLGTPFLEDAKLCAALGSYWPAVAPDATRTFTPLKHASGFPYPWPTIVPLTDAEIGMEEVRGLGRLPWDGIRGPEVRVVGGRAVVAYQDIDRADYITTQDRLTAYLTARVDLAETKARVLAMSAVYWSLGIHDPEFVTRFGDRAVIEILKAKSAWAVLSFTAVEAGDAGLAEAERSARGRLAGPRRYRFRVYRPGAESRDPGNIQKVLVEIAEDVAAYTDGRTVLLRRDQGPWTRDTSVPTPTS</sequence>
<dbReference type="InterPro" id="IPR006311">
    <property type="entry name" value="TAT_signal"/>
</dbReference>
<comment type="caution">
    <text evidence="1">The sequence shown here is derived from an EMBL/GenBank/DDBJ whole genome shotgun (WGS) entry which is preliminary data.</text>
</comment>
<keyword evidence="2" id="KW-1185">Reference proteome</keyword>
<dbReference type="STRING" id="1963.AQJ27_40420"/>
<gene>
    <name evidence="1" type="ORF">SO3561_08515</name>
</gene>
<evidence type="ECO:0000313" key="2">
    <source>
        <dbReference type="Proteomes" id="UP000217446"/>
    </source>
</evidence>
<reference evidence="2" key="1">
    <citation type="submission" date="2017-05" db="EMBL/GenBank/DDBJ databases">
        <title>Streptomyces olivochromogenes NBRC 3561 whole genome shotgun sequence.</title>
        <authorList>
            <person name="Dohra H."/>
            <person name="Kodani S."/>
        </authorList>
    </citation>
    <scope>NUCLEOTIDE SEQUENCE [LARGE SCALE GENOMIC DNA]</scope>
    <source>
        <strain evidence="2">NBRC 3561</strain>
    </source>
</reference>
<dbReference type="NCBIfam" id="TIGR01409">
    <property type="entry name" value="TAT_signal_seq"/>
    <property type="match status" value="1"/>
</dbReference>
<dbReference type="PROSITE" id="PS51318">
    <property type="entry name" value="TAT"/>
    <property type="match status" value="1"/>
</dbReference>
<name>A0A250VRW6_STROL</name>
<evidence type="ECO:0000313" key="1">
    <source>
        <dbReference type="EMBL" id="GAX56947.1"/>
    </source>
</evidence>
<dbReference type="Proteomes" id="UP000217446">
    <property type="component" value="Unassembled WGS sequence"/>
</dbReference>
<organism evidence="1 2">
    <name type="scientific">Streptomyces olivochromogenes</name>
    <dbReference type="NCBI Taxonomy" id="1963"/>
    <lineage>
        <taxon>Bacteria</taxon>
        <taxon>Bacillati</taxon>
        <taxon>Actinomycetota</taxon>
        <taxon>Actinomycetes</taxon>
        <taxon>Kitasatosporales</taxon>
        <taxon>Streptomycetaceae</taxon>
        <taxon>Streptomyces</taxon>
    </lineage>
</organism>
<dbReference type="AlphaFoldDB" id="A0A250VRW6"/>
<dbReference type="EMBL" id="BDQI01000030">
    <property type="protein sequence ID" value="GAX56947.1"/>
    <property type="molecule type" value="Genomic_DNA"/>
</dbReference>
<dbReference type="RefSeq" id="WP_159064529.1">
    <property type="nucleotide sequence ID" value="NZ_BDQI01000030.1"/>
</dbReference>
<proteinExistence type="predicted"/>
<protein>
    <submittedName>
        <fullName evidence="1">Uncharacterized protein</fullName>
    </submittedName>
</protein>
<accession>A0A250VRW6</accession>